<dbReference type="Proteomes" id="UP000076154">
    <property type="component" value="Unassembled WGS sequence"/>
</dbReference>
<feature type="region of interest" description="Disordered" evidence="1">
    <location>
        <begin position="1"/>
        <end position="53"/>
    </location>
</feature>
<keyword evidence="3" id="KW-1185">Reference proteome</keyword>
<reference evidence="2" key="1">
    <citation type="submission" date="2018-04" db="EMBL/GenBank/DDBJ databases">
        <title>Whole genome sequencing of Hypsizygus marmoreus.</title>
        <authorList>
            <person name="Choi I.-G."/>
            <person name="Min B."/>
            <person name="Kim J.-G."/>
            <person name="Kim S."/>
            <person name="Oh Y.-L."/>
            <person name="Kong W.-S."/>
            <person name="Park H."/>
            <person name="Jeong J."/>
            <person name="Song E.-S."/>
        </authorList>
    </citation>
    <scope>NUCLEOTIDE SEQUENCE [LARGE SCALE GENOMIC DNA]</scope>
    <source>
        <strain evidence="2">51987-8</strain>
    </source>
</reference>
<gene>
    <name evidence="2" type="ORF">Hypma_005206</name>
</gene>
<evidence type="ECO:0000313" key="2">
    <source>
        <dbReference type="EMBL" id="RDB26855.1"/>
    </source>
</evidence>
<evidence type="ECO:0000313" key="3">
    <source>
        <dbReference type="Proteomes" id="UP000076154"/>
    </source>
</evidence>
<dbReference type="AlphaFoldDB" id="A0A369K2J7"/>
<feature type="compositionally biased region" description="Polar residues" evidence="1">
    <location>
        <begin position="39"/>
        <end position="49"/>
    </location>
</feature>
<protein>
    <submittedName>
        <fullName evidence="2">Uncharacterized protein</fullName>
    </submittedName>
</protein>
<sequence>MRRRPGWRTSASGHEAKQELNEKMTGSSGSSRSDDSRTQAQPSTLSNAPNIRPPIWSCSRDELLSAIPDLVKCTNGISWLTSTAPLILMDDKKNGITLSCARSETVELEMVRDFVLAISDNQLSPAVDDAFAHRINNMCPNTMLDVLNCAPPEVQAIIDANISGTPVVIFVSRAIFCLHWAILIPEECKFICLGFFRVESVWEQATDLPRNIRSASGHFSGQINWRFHCEWAACCDEFLAAQKAGCQPRPWWNLNRSGSLRAWKMKEMIQILLMIPPCAIEFLVGSIHTMHIVGWRCMNSTLVPSQRSSSPLRERVPRMRPFLLRGSALIADKPPAAGYAVSPGQVRDPHQSGVLVYPYNEYPATLFDASVGIWLDGMQTLTYILKDKTTSGRATVKHVFTGNTPSLQMEADVLFEDLQIHVPLRRAVLGTYFSCLVGASTSTQPHMTWENSPECVSRAKTCYSAVDHLELDCTTQSTILALLGSESTITFIPKSGLQVRPACRPGSVLADERIYYEFELTIHNPLEEDDSQPGNLMDVVSESEILSSTKVRIPQAKQSGHSVSIAMVHGDLVLLSGDIFEYSIKRSGRASKRIAVLSWEMEEHGRCYRHIVLRAASIRP</sequence>
<dbReference type="EMBL" id="LUEZ02000022">
    <property type="protein sequence ID" value="RDB26855.1"/>
    <property type="molecule type" value="Genomic_DNA"/>
</dbReference>
<organism evidence="2 3">
    <name type="scientific">Hypsizygus marmoreus</name>
    <name type="common">White beech mushroom</name>
    <name type="synonym">Agaricus marmoreus</name>
    <dbReference type="NCBI Taxonomy" id="39966"/>
    <lineage>
        <taxon>Eukaryota</taxon>
        <taxon>Fungi</taxon>
        <taxon>Dikarya</taxon>
        <taxon>Basidiomycota</taxon>
        <taxon>Agaricomycotina</taxon>
        <taxon>Agaricomycetes</taxon>
        <taxon>Agaricomycetidae</taxon>
        <taxon>Agaricales</taxon>
        <taxon>Tricholomatineae</taxon>
        <taxon>Lyophyllaceae</taxon>
        <taxon>Hypsizygus</taxon>
    </lineage>
</organism>
<proteinExistence type="predicted"/>
<comment type="caution">
    <text evidence="2">The sequence shown here is derived from an EMBL/GenBank/DDBJ whole genome shotgun (WGS) entry which is preliminary data.</text>
</comment>
<dbReference type="InParanoid" id="A0A369K2J7"/>
<accession>A0A369K2J7</accession>
<dbReference type="OrthoDB" id="2678679at2759"/>
<evidence type="ECO:0000256" key="1">
    <source>
        <dbReference type="SAM" id="MobiDB-lite"/>
    </source>
</evidence>
<name>A0A369K2J7_HYPMA</name>